<comment type="caution">
    <text evidence="1">The sequence shown here is derived from an EMBL/GenBank/DDBJ whole genome shotgun (WGS) entry which is preliminary data.</text>
</comment>
<evidence type="ECO:0008006" key="3">
    <source>
        <dbReference type="Google" id="ProtNLM"/>
    </source>
</evidence>
<accession>A0A1C7LSG8</accession>
<evidence type="ECO:0000313" key="1">
    <source>
        <dbReference type="EMBL" id="OBZ67610.1"/>
    </source>
</evidence>
<keyword evidence="2" id="KW-1185">Reference proteome</keyword>
<sequence length="215" mass="24159">MEVLSQCSGLETLHMFRPFPQDFDPVLFVAPHRARKVPLPKLRRLILLEAPRVIIRCILDHLSLPVSATIEASVLMHPYRGSIIQNVLPEDYEVFVVTERESIPYIVWALVLTLMPSLRTVRVKLKNIRALVAALRLPAPGTVGNPTLSCPQLITLDLRSLAFEPELKEELLLCARARIERGCGLQRLKLKNTGVVGVDELKELGIKVYTKDDGQ</sequence>
<evidence type="ECO:0000313" key="2">
    <source>
        <dbReference type="Proteomes" id="UP000092993"/>
    </source>
</evidence>
<name>A0A1C7LSG8_GRIFR</name>
<gene>
    <name evidence="1" type="ORF">A0H81_12249</name>
</gene>
<dbReference type="EMBL" id="LUGG01000023">
    <property type="protein sequence ID" value="OBZ67610.1"/>
    <property type="molecule type" value="Genomic_DNA"/>
</dbReference>
<reference evidence="1 2" key="1">
    <citation type="submission" date="2016-03" db="EMBL/GenBank/DDBJ databases">
        <title>Whole genome sequencing of Grifola frondosa 9006-11.</title>
        <authorList>
            <person name="Min B."/>
            <person name="Park H."/>
            <person name="Kim J.-G."/>
            <person name="Cho H."/>
            <person name="Oh Y.-L."/>
            <person name="Kong W.-S."/>
            <person name="Choi I.-G."/>
        </authorList>
    </citation>
    <scope>NUCLEOTIDE SEQUENCE [LARGE SCALE GENOMIC DNA]</scope>
    <source>
        <strain evidence="1 2">9006-11</strain>
    </source>
</reference>
<dbReference type="AlphaFoldDB" id="A0A1C7LSG8"/>
<proteinExistence type="predicted"/>
<dbReference type="Proteomes" id="UP000092993">
    <property type="component" value="Unassembled WGS sequence"/>
</dbReference>
<protein>
    <recommendedName>
        <fullName evidence="3">F-box domain-containing protein</fullName>
    </recommendedName>
</protein>
<organism evidence="1 2">
    <name type="scientific">Grifola frondosa</name>
    <name type="common">Maitake</name>
    <name type="synonym">Polyporus frondosus</name>
    <dbReference type="NCBI Taxonomy" id="5627"/>
    <lineage>
        <taxon>Eukaryota</taxon>
        <taxon>Fungi</taxon>
        <taxon>Dikarya</taxon>
        <taxon>Basidiomycota</taxon>
        <taxon>Agaricomycotina</taxon>
        <taxon>Agaricomycetes</taxon>
        <taxon>Polyporales</taxon>
        <taxon>Grifolaceae</taxon>
        <taxon>Grifola</taxon>
    </lineage>
</organism>